<dbReference type="EMBL" id="BPLR01018284">
    <property type="protein sequence ID" value="GIY98391.1"/>
    <property type="molecule type" value="Genomic_DNA"/>
</dbReference>
<proteinExistence type="predicted"/>
<evidence type="ECO:0000313" key="3">
    <source>
        <dbReference type="Proteomes" id="UP001054945"/>
    </source>
</evidence>
<name>A0AAV4XTA8_CAEEX</name>
<feature type="transmembrane region" description="Helical" evidence="1">
    <location>
        <begin position="35"/>
        <end position="53"/>
    </location>
</feature>
<protein>
    <submittedName>
        <fullName evidence="2">Uncharacterized protein</fullName>
    </submittedName>
</protein>
<keyword evidence="3" id="KW-1185">Reference proteome</keyword>
<gene>
    <name evidence="2" type="ORF">CEXT_662261</name>
</gene>
<dbReference type="AlphaFoldDB" id="A0AAV4XTA8"/>
<organism evidence="2 3">
    <name type="scientific">Caerostris extrusa</name>
    <name type="common">Bark spider</name>
    <name type="synonym">Caerostris bankana</name>
    <dbReference type="NCBI Taxonomy" id="172846"/>
    <lineage>
        <taxon>Eukaryota</taxon>
        <taxon>Metazoa</taxon>
        <taxon>Ecdysozoa</taxon>
        <taxon>Arthropoda</taxon>
        <taxon>Chelicerata</taxon>
        <taxon>Arachnida</taxon>
        <taxon>Araneae</taxon>
        <taxon>Araneomorphae</taxon>
        <taxon>Entelegynae</taxon>
        <taxon>Araneoidea</taxon>
        <taxon>Araneidae</taxon>
        <taxon>Caerostris</taxon>
    </lineage>
</organism>
<keyword evidence="1" id="KW-1133">Transmembrane helix</keyword>
<keyword evidence="1" id="KW-0472">Membrane</keyword>
<evidence type="ECO:0000313" key="2">
    <source>
        <dbReference type="EMBL" id="GIY98391.1"/>
    </source>
</evidence>
<keyword evidence="1" id="KW-0812">Transmembrane</keyword>
<comment type="caution">
    <text evidence="2">The sequence shown here is derived from an EMBL/GenBank/DDBJ whole genome shotgun (WGS) entry which is preliminary data.</text>
</comment>
<reference evidence="2 3" key="1">
    <citation type="submission" date="2021-06" db="EMBL/GenBank/DDBJ databases">
        <title>Caerostris extrusa draft genome.</title>
        <authorList>
            <person name="Kono N."/>
            <person name="Arakawa K."/>
        </authorList>
    </citation>
    <scope>NUCLEOTIDE SEQUENCE [LARGE SCALE GENOMIC DNA]</scope>
</reference>
<dbReference type="Proteomes" id="UP001054945">
    <property type="component" value="Unassembled WGS sequence"/>
</dbReference>
<sequence>MFFDESKEWLAASFASPINHMHEIPPCMQCDCRKTIYFIIFFSFLVVLCFFPFEMCLQLRDLCENGCFSEVVGRDKEFVNGEYSNFDLSTKFAAERG</sequence>
<evidence type="ECO:0000256" key="1">
    <source>
        <dbReference type="SAM" id="Phobius"/>
    </source>
</evidence>
<accession>A0AAV4XTA8</accession>